<sequence>MDTVLNEFMRPVFPGEPADVRRRLRAPYPEPWTYVLVGETKQVITISEYLYQEKWETAVGMIKELIRKKDLAMYKRDPARLEAYIERTTRKILDMGKDDS</sequence>
<gene>
    <name evidence="1" type="ORF">Scarif_00077</name>
</gene>
<reference evidence="1" key="1">
    <citation type="submission" date="2024-05" db="EMBL/GenBank/DDBJ databases">
        <title>Isolation and characterization of the new Streptomyces phages Kamino, Geonosis, Abafar and Scarif infecting a broad range of host species.</title>
        <authorList>
            <person name="Rackow B."/>
            <person name="Rolland C."/>
            <person name="Mohnen I."/>
            <person name="Wittmann J."/>
            <person name="Muesken M."/>
            <person name="Overmann J."/>
            <person name="Frunzke J."/>
        </authorList>
    </citation>
    <scope>NUCLEOTIDE SEQUENCE</scope>
</reference>
<evidence type="ECO:0000313" key="1">
    <source>
        <dbReference type="EMBL" id="XBM95186.1"/>
    </source>
</evidence>
<protein>
    <submittedName>
        <fullName evidence="1">Uncharacterized protein</fullName>
    </submittedName>
</protein>
<accession>A0AAU7GX90</accession>
<name>A0AAU7GX90_9CAUD</name>
<organism evidence="1">
    <name type="scientific">Streptomyces phage Scarif</name>
    <dbReference type="NCBI Taxonomy" id="3158858"/>
    <lineage>
        <taxon>Viruses</taxon>
        <taxon>Duplodnaviria</taxon>
        <taxon>Heunggongvirae</taxon>
        <taxon>Uroviricota</taxon>
        <taxon>Caudoviricetes</taxon>
    </lineage>
</organism>
<proteinExistence type="predicted"/>
<dbReference type="EMBL" id="PP750868">
    <property type="protein sequence ID" value="XBM95186.1"/>
    <property type="molecule type" value="Genomic_DNA"/>
</dbReference>